<gene>
    <name evidence="10" type="ORF">ED208_06005</name>
</gene>
<dbReference type="FunCoup" id="A0A3N0VHI2">
    <property type="interactions" value="68"/>
</dbReference>
<dbReference type="UniPathway" id="UPA00637"/>
<dbReference type="AlphaFoldDB" id="A0A3N0VHI2"/>
<evidence type="ECO:0000256" key="7">
    <source>
        <dbReference type="SAM" id="MobiDB-lite"/>
    </source>
</evidence>
<dbReference type="PANTHER" id="PTHR30504">
    <property type="entry name" value="GLUCANS BIOSYNTHESIS PROTEIN"/>
    <property type="match status" value="1"/>
</dbReference>
<evidence type="ECO:0000256" key="8">
    <source>
        <dbReference type="SAM" id="SignalP"/>
    </source>
</evidence>
<comment type="subcellular location">
    <subcellularLocation>
        <location evidence="1">Periplasm</location>
    </subcellularLocation>
</comment>
<feature type="region of interest" description="Disordered" evidence="7">
    <location>
        <begin position="443"/>
        <end position="466"/>
    </location>
</feature>
<dbReference type="Pfam" id="PF04349">
    <property type="entry name" value="MdoG"/>
    <property type="match status" value="1"/>
</dbReference>
<dbReference type="EMBL" id="RJVO01000002">
    <property type="protein sequence ID" value="ROH92182.1"/>
    <property type="molecule type" value="Genomic_DNA"/>
</dbReference>
<evidence type="ECO:0000256" key="4">
    <source>
        <dbReference type="ARBA" id="ARBA00015376"/>
    </source>
</evidence>
<dbReference type="SUPFAM" id="SSF81296">
    <property type="entry name" value="E set domains"/>
    <property type="match status" value="1"/>
</dbReference>
<organism evidence="10 11">
    <name type="scientific">Stagnimonas aquatica</name>
    <dbReference type="NCBI Taxonomy" id="2689987"/>
    <lineage>
        <taxon>Bacteria</taxon>
        <taxon>Pseudomonadati</taxon>
        <taxon>Pseudomonadota</taxon>
        <taxon>Gammaproteobacteria</taxon>
        <taxon>Nevskiales</taxon>
        <taxon>Nevskiaceae</taxon>
        <taxon>Stagnimonas</taxon>
    </lineage>
</organism>
<dbReference type="FunFam" id="2.70.98.10:FF:000001">
    <property type="entry name" value="Glucans biosynthesis protein G"/>
    <property type="match status" value="1"/>
</dbReference>
<feature type="domain" description="Glucan biosynthesis periplasmic MdoG C-terminal" evidence="9">
    <location>
        <begin position="32"/>
        <end position="526"/>
    </location>
</feature>
<comment type="caution">
    <text evidence="10">The sequence shown here is derived from an EMBL/GenBank/DDBJ whole genome shotgun (WGS) entry which is preliminary data.</text>
</comment>
<comment type="similarity">
    <text evidence="3">Belongs to the OpgD/OpgG family.</text>
</comment>
<dbReference type="GO" id="GO:0030288">
    <property type="term" value="C:outer membrane-bounded periplasmic space"/>
    <property type="evidence" value="ECO:0007669"/>
    <property type="project" value="TreeGrafter"/>
</dbReference>
<dbReference type="InterPro" id="IPR014438">
    <property type="entry name" value="Glucan_biosyn_MdoG/MdoD"/>
</dbReference>
<keyword evidence="6" id="KW-0574">Periplasm</keyword>
<dbReference type="InterPro" id="IPR011013">
    <property type="entry name" value="Gal_mutarotase_sf_dom"/>
</dbReference>
<proteinExistence type="inferred from homology"/>
<evidence type="ECO:0000256" key="6">
    <source>
        <dbReference type="ARBA" id="ARBA00022764"/>
    </source>
</evidence>
<dbReference type="Proteomes" id="UP000282106">
    <property type="component" value="Unassembled WGS sequence"/>
</dbReference>
<dbReference type="InParanoid" id="A0A3N0VHI2"/>
<dbReference type="InterPro" id="IPR013783">
    <property type="entry name" value="Ig-like_fold"/>
</dbReference>
<evidence type="ECO:0000256" key="3">
    <source>
        <dbReference type="ARBA" id="ARBA00009284"/>
    </source>
</evidence>
<keyword evidence="5 8" id="KW-0732">Signal</keyword>
<dbReference type="GO" id="GO:0003824">
    <property type="term" value="F:catalytic activity"/>
    <property type="evidence" value="ECO:0007669"/>
    <property type="project" value="InterPro"/>
</dbReference>
<evidence type="ECO:0000313" key="10">
    <source>
        <dbReference type="EMBL" id="ROH92182.1"/>
    </source>
</evidence>
<dbReference type="GO" id="GO:0051274">
    <property type="term" value="P:beta-glucan biosynthetic process"/>
    <property type="evidence" value="ECO:0007669"/>
    <property type="project" value="TreeGrafter"/>
</dbReference>
<dbReference type="Gene3D" id="2.70.98.10">
    <property type="match status" value="1"/>
</dbReference>
<reference evidence="10 11" key="1">
    <citation type="submission" date="2018-10" db="EMBL/GenBank/DDBJ databases">
        <authorList>
            <person name="Chen W.-M."/>
        </authorList>
    </citation>
    <scope>NUCLEOTIDE SEQUENCE [LARGE SCALE GENOMIC DNA]</scope>
    <source>
        <strain evidence="10 11">THS-13</strain>
    </source>
</reference>
<dbReference type="GO" id="GO:0030246">
    <property type="term" value="F:carbohydrate binding"/>
    <property type="evidence" value="ECO:0007669"/>
    <property type="project" value="InterPro"/>
</dbReference>
<dbReference type="PIRSF" id="PIRSF006281">
    <property type="entry name" value="MdoG"/>
    <property type="match status" value="1"/>
</dbReference>
<dbReference type="RefSeq" id="WP_123211225.1">
    <property type="nucleotide sequence ID" value="NZ_RJVO01000002.1"/>
</dbReference>
<evidence type="ECO:0000259" key="9">
    <source>
        <dbReference type="Pfam" id="PF04349"/>
    </source>
</evidence>
<sequence length="530" mass="59622">MPSAPLFAAPRRALALLSLLALLCAPAAQAGFGFEDVAKRAQRLSQSSYSPPDTELPKELRELSYDQYRDIRFKPERAIWRGNKLPFELQLFHPGLYYTTPVKISMISGGVARPLQFDPSYFDYGKNNLDKTRLKGVGYAGFRVHYPLNSTQYKDELLVFQGASYFRALGEKQRYGLSARGLAVDTGLAAGEEFPSFTDFWIEVPSAKSQSLTIYALLNSRRVTGAYKFVVRPGADTVMDVQARLFLRDSVGKLGLAPLTSMFYHGSNQTRVAEDYRPEVHDSDGLLVANSNGEWIWRPLVNPRRLIVTSFGLTNPKGFGLIQRRRDFAHYEDLEARYDLRPSAWVEPKGAWGAGRVELVLIPSPDETNDNIVAYWVPNAPPAPGQAMDLQYQLRWQLHDPANSGVARVLQTRRGHGYIKTVDDTQRLIVDFDALPAPVAATDGKTKTAKGKKAKPEPAPAPEPVNGVLWLDDNAELLERQTFRNEVTGGWRMSFRFRRRDNDKPVEMRAYLKRGNAQVSETWSYVYPPS</sequence>
<name>A0A3N0VHI2_9GAMM</name>
<dbReference type="InterPro" id="IPR014718">
    <property type="entry name" value="GH-type_carb-bd"/>
</dbReference>
<dbReference type="Gene3D" id="2.60.40.10">
    <property type="entry name" value="Immunoglobulins"/>
    <property type="match status" value="1"/>
</dbReference>
<evidence type="ECO:0000256" key="2">
    <source>
        <dbReference type="ARBA" id="ARBA00005001"/>
    </source>
</evidence>
<protein>
    <recommendedName>
        <fullName evidence="4">Glucans biosynthesis protein G</fullName>
    </recommendedName>
</protein>
<feature type="chain" id="PRO_5018239687" description="Glucans biosynthesis protein G" evidence="8">
    <location>
        <begin position="31"/>
        <end position="530"/>
    </location>
</feature>
<dbReference type="SUPFAM" id="SSF74650">
    <property type="entry name" value="Galactose mutarotase-like"/>
    <property type="match status" value="1"/>
</dbReference>
<accession>A0A3N0VHI2</accession>
<evidence type="ECO:0000256" key="5">
    <source>
        <dbReference type="ARBA" id="ARBA00022729"/>
    </source>
</evidence>
<dbReference type="InterPro" id="IPR014756">
    <property type="entry name" value="Ig_E-set"/>
</dbReference>
<dbReference type="PANTHER" id="PTHR30504:SF4">
    <property type="entry name" value="GLUCANS BIOSYNTHESIS PROTEIN G"/>
    <property type="match status" value="1"/>
</dbReference>
<keyword evidence="11" id="KW-1185">Reference proteome</keyword>
<feature type="signal peptide" evidence="8">
    <location>
        <begin position="1"/>
        <end position="30"/>
    </location>
</feature>
<dbReference type="InterPro" id="IPR007444">
    <property type="entry name" value="Glucan_biosyn_MdoG_C"/>
</dbReference>
<evidence type="ECO:0000256" key="1">
    <source>
        <dbReference type="ARBA" id="ARBA00004418"/>
    </source>
</evidence>
<evidence type="ECO:0000313" key="11">
    <source>
        <dbReference type="Proteomes" id="UP000282106"/>
    </source>
</evidence>
<comment type="pathway">
    <text evidence="2">Glycan metabolism; osmoregulated periplasmic glucan (OPG) biosynthesis.</text>
</comment>